<sequence>MNRVSNQLFDAYFMQPEMREIFSDEGRVQSMLDFEAALARAQARVGLIPPEVVMVADIELSCDARLFDFDALAIAIGWAMARPTCRCVWRRWPRRAMWQRVRRGCKARPTVELLRGFESLAASLCLRSASYFAHYPWS</sequence>
<dbReference type="AlphaFoldDB" id="A0A0P9VXJ0"/>
<dbReference type="GO" id="GO:0016853">
    <property type="term" value="F:isomerase activity"/>
    <property type="evidence" value="ECO:0007669"/>
    <property type="project" value="UniProtKB-KW"/>
</dbReference>
<dbReference type="InterPro" id="IPR024083">
    <property type="entry name" value="Fumarase/histidase_N"/>
</dbReference>
<name>A0A0P9VXJ0_PSEA0</name>
<organism evidence="1 2">
    <name type="scientific">Pseudomonas amygdali pv. mori</name>
    <dbReference type="NCBI Taxonomy" id="34065"/>
    <lineage>
        <taxon>Bacteria</taxon>
        <taxon>Pseudomonadati</taxon>
        <taxon>Pseudomonadota</taxon>
        <taxon>Gammaproteobacteria</taxon>
        <taxon>Pseudomonadales</taxon>
        <taxon>Pseudomonadaceae</taxon>
        <taxon>Pseudomonas</taxon>
        <taxon>Pseudomonas amygdali</taxon>
    </lineage>
</organism>
<proteinExistence type="predicted"/>
<gene>
    <name evidence="1" type="ORF">ALO63_04275</name>
</gene>
<dbReference type="InterPro" id="IPR008948">
    <property type="entry name" value="L-Aspartase-like"/>
</dbReference>
<dbReference type="SUPFAM" id="SSF48557">
    <property type="entry name" value="L-aspartase-like"/>
    <property type="match status" value="1"/>
</dbReference>
<accession>A0A0P9VXJ0</accession>
<evidence type="ECO:0000313" key="1">
    <source>
        <dbReference type="EMBL" id="KPX96529.1"/>
    </source>
</evidence>
<evidence type="ECO:0000313" key="2">
    <source>
        <dbReference type="Proteomes" id="UP000050420"/>
    </source>
</evidence>
<dbReference type="GO" id="GO:0016829">
    <property type="term" value="F:lyase activity"/>
    <property type="evidence" value="ECO:0007669"/>
    <property type="project" value="UniProtKB-ARBA"/>
</dbReference>
<comment type="caution">
    <text evidence="1">The sequence shown here is derived from an EMBL/GenBank/DDBJ whole genome shotgun (WGS) entry which is preliminary data.</text>
</comment>
<dbReference type="Proteomes" id="UP000050420">
    <property type="component" value="Unassembled WGS sequence"/>
</dbReference>
<dbReference type="PATRIC" id="fig|34065.5.peg.6257"/>
<keyword evidence="1" id="KW-0413">Isomerase</keyword>
<protein>
    <submittedName>
        <fullName evidence="1">3-carboxy-cis,cis-muconate cycloisomerase</fullName>
    </submittedName>
</protein>
<dbReference type="Gene3D" id="1.10.275.10">
    <property type="entry name" value="Fumarase/aspartase (N-terminal domain)"/>
    <property type="match status" value="1"/>
</dbReference>
<dbReference type="EMBL" id="LJQU01000213">
    <property type="protein sequence ID" value="KPX96529.1"/>
    <property type="molecule type" value="Genomic_DNA"/>
</dbReference>
<reference evidence="1 2" key="1">
    <citation type="submission" date="2015-09" db="EMBL/GenBank/DDBJ databases">
        <title>Genome announcement of multiple Pseudomonas syringae strains.</title>
        <authorList>
            <person name="Thakur S."/>
            <person name="Wang P.W."/>
            <person name="Gong Y."/>
            <person name="Weir B.S."/>
            <person name="Guttman D.S."/>
        </authorList>
    </citation>
    <scope>NUCLEOTIDE SEQUENCE [LARGE SCALE GENOMIC DNA]</scope>
    <source>
        <strain evidence="1 2">ICMP4331</strain>
    </source>
</reference>